<evidence type="ECO:0000313" key="1">
    <source>
        <dbReference type="EMBL" id="KAK2630980.1"/>
    </source>
</evidence>
<sequence length="93" mass="11049">MIDSWGVPFRNTFHDKEDVHLYEVSFIDSWLLCRKPIKRLLLRIMRKPRSEDDQSPLRGRLSIHLGTITTSGKNSNIEPPHWVRILARQVWKD</sequence>
<dbReference type="AlphaFoldDB" id="A0AAD9T755"/>
<protein>
    <submittedName>
        <fullName evidence="1">Uncharacterized protein</fullName>
    </submittedName>
</protein>
<keyword evidence="2" id="KW-1185">Reference proteome</keyword>
<accession>A0AAD9T755</accession>
<gene>
    <name evidence="1" type="ORF">EUGRSUZ_L03607</name>
</gene>
<organism evidence="1 2">
    <name type="scientific">Eucalyptus grandis</name>
    <name type="common">Flooded gum</name>
    <dbReference type="NCBI Taxonomy" id="71139"/>
    <lineage>
        <taxon>Eukaryota</taxon>
        <taxon>Viridiplantae</taxon>
        <taxon>Streptophyta</taxon>
        <taxon>Embryophyta</taxon>
        <taxon>Tracheophyta</taxon>
        <taxon>Spermatophyta</taxon>
        <taxon>Magnoliopsida</taxon>
        <taxon>eudicotyledons</taxon>
        <taxon>Gunneridae</taxon>
        <taxon>Pentapetalae</taxon>
        <taxon>rosids</taxon>
        <taxon>malvids</taxon>
        <taxon>Myrtales</taxon>
        <taxon>Myrtaceae</taxon>
        <taxon>Myrtoideae</taxon>
        <taxon>Eucalypteae</taxon>
        <taxon>Eucalyptus</taxon>
    </lineage>
</organism>
<dbReference type="PANTHER" id="PTHR28106">
    <property type="entry name" value="MITOCHONDRIAL ATPASE COMPLEX SUBUNIT ATP10"/>
    <property type="match status" value="1"/>
</dbReference>
<dbReference type="PANTHER" id="PTHR28106:SF1">
    <property type="entry name" value="MITOCHONDRIAL ATPASE COMPLEX SUBUNIT ATP10"/>
    <property type="match status" value="1"/>
</dbReference>
<dbReference type="InterPro" id="IPR007849">
    <property type="entry name" value="ATP10"/>
</dbReference>
<dbReference type="EMBL" id="MU851965">
    <property type="protein sequence ID" value="KAK2630980.1"/>
    <property type="molecule type" value="Genomic_DNA"/>
</dbReference>
<dbReference type="Proteomes" id="UP000030711">
    <property type="component" value="Unassembled WGS sequence"/>
</dbReference>
<proteinExistence type="predicted"/>
<reference evidence="1 2" key="1">
    <citation type="journal article" date="2014" name="Nature">
        <title>The genome of Eucalyptus grandis.</title>
        <authorList>
            <person name="Myburg A.A."/>
            <person name="Grattapaglia D."/>
            <person name="Tuskan G.A."/>
            <person name="Hellsten U."/>
            <person name="Hayes R.D."/>
            <person name="Grimwood J."/>
            <person name="Jenkins J."/>
            <person name="Lindquist E."/>
            <person name="Tice H."/>
            <person name="Bauer D."/>
            <person name="Goodstein D.M."/>
            <person name="Dubchak I."/>
            <person name="Poliakov A."/>
            <person name="Mizrachi E."/>
            <person name="Kullan A.R."/>
            <person name="Hussey S.G."/>
            <person name="Pinard D."/>
            <person name="van der Merwe K."/>
            <person name="Singh P."/>
            <person name="van Jaarsveld I."/>
            <person name="Silva-Junior O.B."/>
            <person name="Togawa R.C."/>
            <person name="Pappas M.R."/>
            <person name="Faria D.A."/>
            <person name="Sansaloni C.P."/>
            <person name="Petroli C.D."/>
            <person name="Yang X."/>
            <person name="Ranjan P."/>
            <person name="Tschaplinski T.J."/>
            <person name="Ye C.Y."/>
            <person name="Li T."/>
            <person name="Sterck L."/>
            <person name="Vanneste K."/>
            <person name="Murat F."/>
            <person name="Soler M."/>
            <person name="Clemente H.S."/>
            <person name="Saidi N."/>
            <person name="Cassan-Wang H."/>
            <person name="Dunand C."/>
            <person name="Hefer C.A."/>
            <person name="Bornberg-Bauer E."/>
            <person name="Kersting A.R."/>
            <person name="Vining K."/>
            <person name="Amarasinghe V."/>
            <person name="Ranik M."/>
            <person name="Naithani S."/>
            <person name="Elser J."/>
            <person name="Boyd A.E."/>
            <person name="Liston A."/>
            <person name="Spatafora J.W."/>
            <person name="Dharmwardhana P."/>
            <person name="Raja R."/>
            <person name="Sullivan C."/>
            <person name="Romanel E."/>
            <person name="Alves-Ferreira M."/>
            <person name="Kulheim C."/>
            <person name="Foley W."/>
            <person name="Carocha V."/>
            <person name="Paiva J."/>
            <person name="Kudrna D."/>
            <person name="Brommonschenkel S.H."/>
            <person name="Pasquali G."/>
            <person name="Byrne M."/>
            <person name="Rigault P."/>
            <person name="Tibbits J."/>
            <person name="Spokevicius A."/>
            <person name="Jones R.C."/>
            <person name="Steane D.A."/>
            <person name="Vaillancourt R.E."/>
            <person name="Potts B.M."/>
            <person name="Joubert F."/>
            <person name="Barry K."/>
            <person name="Pappas G.J."/>
            <person name="Strauss S.H."/>
            <person name="Jaiswal P."/>
            <person name="Grima-Pettenati J."/>
            <person name="Salse J."/>
            <person name="Van de Peer Y."/>
            <person name="Rokhsar D.S."/>
            <person name="Schmutz J."/>
        </authorList>
    </citation>
    <scope>NUCLEOTIDE SEQUENCE [LARGE SCALE GENOMIC DNA]</scope>
    <source>
        <strain evidence="2">cv. BRASUZ1</strain>
        <tissue evidence="1">Leaf extractions</tissue>
    </source>
</reference>
<name>A0AAD9T755_EUCGR</name>
<evidence type="ECO:0000313" key="2">
    <source>
        <dbReference type="Proteomes" id="UP000030711"/>
    </source>
</evidence>
<comment type="caution">
    <text evidence="1">The sequence shown here is derived from an EMBL/GenBank/DDBJ whole genome shotgun (WGS) entry which is preliminary data.</text>
</comment>